<reference evidence="2 3" key="1">
    <citation type="submission" date="2018-04" db="EMBL/GenBank/DDBJ databases">
        <title>The genome of golden apple snail Pomacea canaliculata provides insight into stress tolerance and invasive adaptation.</title>
        <authorList>
            <person name="Liu C."/>
            <person name="Liu B."/>
            <person name="Ren Y."/>
            <person name="Zhang Y."/>
            <person name="Wang H."/>
            <person name="Li S."/>
            <person name="Jiang F."/>
            <person name="Yin L."/>
            <person name="Zhang G."/>
            <person name="Qian W."/>
            <person name="Fan W."/>
        </authorList>
    </citation>
    <scope>NUCLEOTIDE SEQUENCE [LARGE SCALE GENOMIC DNA]</scope>
    <source>
        <strain evidence="2">SZHN2017</strain>
        <tissue evidence="2">Muscle</tissue>
    </source>
</reference>
<proteinExistence type="predicted"/>
<sequence>MRGGVDSTKDEPLERAGARFDVVTVTSVTGSVLLSSRAYERDEHENGDLDEMLDESCPLPLHPPLQKTSGEEGEQDDFARSPAEKKWAGKETRLTSPQWWRRSRHDASIPKQPRLIVHCVKPDDTGDSVYNKDC</sequence>
<name>A0A2T7NBE2_POMCA</name>
<feature type="compositionally biased region" description="Basic and acidic residues" evidence="1">
    <location>
        <begin position="38"/>
        <end position="47"/>
    </location>
</feature>
<keyword evidence="3" id="KW-1185">Reference proteome</keyword>
<dbReference type="Proteomes" id="UP000245119">
    <property type="component" value="Linkage Group LG14"/>
</dbReference>
<evidence type="ECO:0000313" key="3">
    <source>
        <dbReference type="Proteomes" id="UP000245119"/>
    </source>
</evidence>
<accession>A0A2T7NBE2</accession>
<protein>
    <submittedName>
        <fullName evidence="2">Uncharacterized protein</fullName>
    </submittedName>
</protein>
<comment type="caution">
    <text evidence="2">The sequence shown here is derived from an EMBL/GenBank/DDBJ whole genome shotgun (WGS) entry which is preliminary data.</text>
</comment>
<feature type="region of interest" description="Disordered" evidence="1">
    <location>
        <begin position="37"/>
        <end position="107"/>
    </location>
</feature>
<gene>
    <name evidence="2" type="ORF">C0Q70_21045</name>
</gene>
<evidence type="ECO:0000313" key="2">
    <source>
        <dbReference type="EMBL" id="PVD18496.1"/>
    </source>
</evidence>
<organism evidence="2 3">
    <name type="scientific">Pomacea canaliculata</name>
    <name type="common">Golden apple snail</name>
    <dbReference type="NCBI Taxonomy" id="400727"/>
    <lineage>
        <taxon>Eukaryota</taxon>
        <taxon>Metazoa</taxon>
        <taxon>Spiralia</taxon>
        <taxon>Lophotrochozoa</taxon>
        <taxon>Mollusca</taxon>
        <taxon>Gastropoda</taxon>
        <taxon>Caenogastropoda</taxon>
        <taxon>Architaenioglossa</taxon>
        <taxon>Ampullarioidea</taxon>
        <taxon>Ampullariidae</taxon>
        <taxon>Pomacea</taxon>
    </lineage>
</organism>
<feature type="compositionally biased region" description="Basic and acidic residues" evidence="1">
    <location>
        <begin position="77"/>
        <end position="93"/>
    </location>
</feature>
<dbReference type="AlphaFoldDB" id="A0A2T7NBE2"/>
<evidence type="ECO:0000256" key="1">
    <source>
        <dbReference type="SAM" id="MobiDB-lite"/>
    </source>
</evidence>
<dbReference type="EMBL" id="PZQS01000014">
    <property type="protein sequence ID" value="PVD18496.1"/>
    <property type="molecule type" value="Genomic_DNA"/>
</dbReference>